<comment type="subcellular location">
    <subcellularLocation>
        <location evidence="2">Apical cell membrane</location>
        <topology evidence="2">Multi-pass membrane protein</topology>
    </subcellularLocation>
    <subcellularLocation>
        <location evidence="4">Early endosome membrane</location>
        <topology evidence="4">Multi-pass membrane protein</topology>
    </subcellularLocation>
    <subcellularLocation>
        <location evidence="3">Endoplasmic reticulum membrane</location>
        <topology evidence="3">Multi-pass membrane protein</topology>
    </subcellularLocation>
    <subcellularLocation>
        <location evidence="1">Recycling endosome membrane</location>
        <topology evidence="1">Multi-pass membrane protein</topology>
    </subcellularLocation>
</comment>
<dbReference type="InterPro" id="IPR009147">
    <property type="entry name" value="CFTR/ABCC7"/>
</dbReference>
<evidence type="ECO:0000256" key="17">
    <source>
        <dbReference type="ARBA" id="ARBA00023065"/>
    </source>
</evidence>
<dbReference type="Pfam" id="PF00664">
    <property type="entry name" value="ABC_membrane"/>
    <property type="match status" value="2"/>
</dbReference>
<dbReference type="Proteomes" id="UP000887568">
    <property type="component" value="Unplaced"/>
</dbReference>
<keyword evidence="13" id="KW-0967">Endosome</keyword>
<sequence length="1494" mass="167275">MAQKKSLKQIRKESTRVPVKHDEDDADCDIAPHMADDEREITGDDTGGKRARSVSGDGEKQETIPPDLKYSPRTHPLRKANFVSKIFFCWMYGFFRVGYKRPLVEDDLYDILPEDSTNVLVEKLQSEWDKQIDKSKKTGKPPSLRRALLRTFGWGYMLLGIPAFLEESVFKVVQPLMLSQLVLYFSTDLVSIRDAYLYAAGITVCSLMTVMCHHVTFFGVARYGMRVRVACSGLIYRKALRLSNLALGETTVGQLVNILSNDVNRFDLAFMFLHYLWIAPIQLILVTALIWREIGVSCLAGMPILILLAPLQGYMGKLFSRFRSKTALLSDARIRIMNEVISGMRVIKIYAWEKSFAKLVSEARRKEIRKIMHAAYLRSFTLAFFFVAPLLITFCTFVVYAALGNPVIPSKVYAVIPLFYTARLCSALFVPYAIMNGTEGLVSIRRIKNFLLMDELNVEASQPSDAAAPSVAYRGTNAVYLNEVQVTTADETSSPSSDADQQQDSEASHQQDSDDHQQQNSDDHQQQNSDDHRKQNSIVSDAVESPTHSVALLNHTDETRTLSSAAEKTHRPGIRVDKLTGSWTKDLSNAVLDGISIHVEPGELLAVIGPVGCGKSSLLMALLGELPTVSGVNVVSGRVGYTAQQPWILSGTLKDNILFGLPHEPAKYQRVIRQCALSRDIALLPDGDLTLVGERGVTLSGGQRARVSLARAVYSDADVYLLDDPLSAVDPAVGRHLFDRCILSYLSEKPRILVTHQLQFLDKADKILVLKQGKVADYGTYHQLQKHGVDFAALLKKKSKKGDYDGEGGEPPTLERQLSMMSRTSVCSSAVSVPEFEFEAPVNIVPEETAVGTVGIGVYLRYFRAGASLLLLLFWLLMVFGAQAVFSLSDWWLSQWAYSEEQDLAAQNLTSQDGEYIVQYDKRTYFIQPYAIMCCVTIVACFVRSFLFFHIFVTAARNLHNQMFSAIIRAPMKFFDDNPVGRVLNRFAKDIGFMDELLPSTFTDFLQIMVLTLATVIVITVFNPLCLTFTLPIVIVFIFTRRYFLASSRDVKRLEANARSPVFSHLSATLTGLSTVRAFKAQQRFIEEFDEFQDKHTRAWFLFLATTRWFGVQLDSFSVLFVGGVSFTSVLAVNFLELNSGIVGLSLTYAINLMGAFQWGVRQSAEVENQMTSVERVGQYVDIKSEAALETDYKPPPDWPKYGLITFEGMSLSYTDDGPLVLKKINCCFRPKEKVGIVGRTGAGKSSLMTVLMRLAEPTGTIMIDGIDTALIGLHDLRKKVSFIPQDPVLFSGTLRRNLDPFENHEDPDIWRALEEVELKPVVEELPDKLEAILTEGGTNFSVGQRQLLCLARAILRKNKILIVDEATANVDIRTDRLIQATIRQRFKHCTVLTIAHRLNTIMDSDRVLVLDAGRLIEFDEPYILLQKEDGIFMNMVQETGKAETAKLLEVARDKYLENNPTDPYGFLGPKKNHSDLTCISPRSRKAISIETSL</sequence>
<dbReference type="GO" id="GO:0016887">
    <property type="term" value="F:ATP hydrolysis activity"/>
    <property type="evidence" value="ECO:0007669"/>
    <property type="project" value="InterPro"/>
</dbReference>
<dbReference type="SMART" id="SM00382">
    <property type="entry name" value="AAA"/>
    <property type="match status" value="2"/>
</dbReference>
<evidence type="ECO:0000256" key="25">
    <source>
        <dbReference type="ARBA" id="ARBA00029720"/>
    </source>
</evidence>
<dbReference type="PRINTS" id="PR01851">
    <property type="entry name" value="CYSFIBREGLTR"/>
</dbReference>
<dbReference type="InterPro" id="IPR030240">
    <property type="entry name" value="ABCC4_TMD1"/>
</dbReference>
<dbReference type="PANTHER" id="PTHR24223">
    <property type="entry name" value="ATP-BINDING CASSETTE SUB-FAMILY C"/>
    <property type="match status" value="1"/>
</dbReference>
<dbReference type="Gene3D" id="3.40.50.300">
    <property type="entry name" value="P-loop containing nucleotide triphosphate hydrolases"/>
    <property type="match status" value="2"/>
</dbReference>
<dbReference type="InterPro" id="IPR050173">
    <property type="entry name" value="ABC_transporter_C-like"/>
</dbReference>
<dbReference type="GO" id="GO:0034707">
    <property type="term" value="C:chloride channel complex"/>
    <property type="evidence" value="ECO:0007669"/>
    <property type="project" value="UniProtKB-KW"/>
</dbReference>
<evidence type="ECO:0000256" key="7">
    <source>
        <dbReference type="ARBA" id="ARBA00012195"/>
    </source>
</evidence>
<feature type="compositionally biased region" description="Basic and acidic residues" evidence="31">
    <location>
        <begin position="34"/>
        <end position="48"/>
    </location>
</feature>
<dbReference type="PANTHER" id="PTHR24223:SF456">
    <property type="entry name" value="MULTIDRUG RESISTANCE-ASSOCIATED PROTEIN LETHAL(2)03659"/>
    <property type="match status" value="1"/>
</dbReference>
<dbReference type="Gene3D" id="1.20.1560.10">
    <property type="entry name" value="ABC transporter type 1, transmembrane domain"/>
    <property type="match status" value="2"/>
</dbReference>
<feature type="compositionally biased region" description="Basic and acidic residues" evidence="31">
    <location>
        <begin position="10"/>
        <end position="23"/>
    </location>
</feature>
<evidence type="ECO:0000256" key="22">
    <source>
        <dbReference type="ARBA" id="ARBA00023235"/>
    </source>
</evidence>
<dbReference type="PROSITE" id="PS00211">
    <property type="entry name" value="ABC_TRANSPORTER_1"/>
    <property type="match status" value="2"/>
</dbReference>
<keyword evidence="14" id="KW-0256">Endoplasmic reticulum</keyword>
<dbReference type="SUPFAM" id="SSF52540">
    <property type="entry name" value="P-loop containing nucleoside triphosphate hydrolases"/>
    <property type="match status" value="2"/>
</dbReference>
<dbReference type="FunFam" id="3.40.50.300:FF:000163">
    <property type="entry name" value="Multidrug resistance-associated protein member 4"/>
    <property type="match status" value="1"/>
</dbReference>
<proteinExistence type="inferred from homology"/>
<keyword evidence="19" id="KW-0869">Chloride channel</keyword>
<evidence type="ECO:0000256" key="13">
    <source>
        <dbReference type="ARBA" id="ARBA00022753"/>
    </source>
</evidence>
<dbReference type="OrthoDB" id="6500128at2759"/>
<dbReference type="Pfam" id="PF00005">
    <property type="entry name" value="ABC_tran"/>
    <property type="match status" value="2"/>
</dbReference>
<dbReference type="InterPro" id="IPR003439">
    <property type="entry name" value="ABC_transporter-like_ATP-bd"/>
</dbReference>
<comment type="catalytic activity">
    <reaction evidence="24">
        <text>chloride(in) = chloride(out)</text>
        <dbReference type="Rhea" id="RHEA:29823"/>
        <dbReference type="ChEBI" id="CHEBI:17996"/>
    </reaction>
</comment>
<comment type="similarity">
    <text evidence="5">Belongs to the ABC transporter superfamily. ABCC family. CFTR transporter (TC 3.A.1.202) subfamily.</text>
</comment>
<organism evidence="35 36">
    <name type="scientific">Patiria miniata</name>
    <name type="common">Bat star</name>
    <name type="synonym">Asterina miniata</name>
    <dbReference type="NCBI Taxonomy" id="46514"/>
    <lineage>
        <taxon>Eukaryota</taxon>
        <taxon>Metazoa</taxon>
        <taxon>Echinodermata</taxon>
        <taxon>Eleutherozoa</taxon>
        <taxon>Asterozoa</taxon>
        <taxon>Asteroidea</taxon>
        <taxon>Valvatacea</taxon>
        <taxon>Valvatida</taxon>
        <taxon>Asterinidae</taxon>
        <taxon>Patiria</taxon>
    </lineage>
</organism>
<feature type="region of interest" description="Disordered" evidence="31">
    <location>
        <begin position="488"/>
        <end position="535"/>
    </location>
</feature>
<evidence type="ECO:0000256" key="26">
    <source>
        <dbReference type="ARBA" id="ARBA00031358"/>
    </source>
</evidence>
<evidence type="ECO:0000256" key="24">
    <source>
        <dbReference type="ARBA" id="ARBA00024167"/>
    </source>
</evidence>
<keyword evidence="15" id="KW-0067">ATP-binding</keyword>
<keyword evidence="18 32" id="KW-0472">Membrane</keyword>
<keyword evidence="10" id="KW-0597">Phosphoprotein</keyword>
<feature type="transmembrane region" description="Helical" evidence="32">
    <location>
        <begin position="412"/>
        <end position="435"/>
    </location>
</feature>
<feature type="domain" description="ABC transmembrane type-1" evidence="34">
    <location>
        <begin position="930"/>
        <end position="1169"/>
    </location>
</feature>
<evidence type="ECO:0000256" key="31">
    <source>
        <dbReference type="SAM" id="MobiDB-lite"/>
    </source>
</evidence>
<keyword evidence="16 32" id="KW-1133">Transmembrane helix</keyword>
<evidence type="ECO:0000259" key="33">
    <source>
        <dbReference type="PROSITE" id="PS50893"/>
    </source>
</evidence>
<dbReference type="SUPFAM" id="SSF90123">
    <property type="entry name" value="ABC transporter transmembrane region"/>
    <property type="match status" value="2"/>
</dbReference>
<keyword evidence="12" id="KW-0547">Nucleotide-binding</keyword>
<feature type="transmembrane region" description="Helical" evidence="32">
    <location>
        <begin position="268"/>
        <end position="288"/>
    </location>
</feature>
<evidence type="ECO:0000256" key="8">
    <source>
        <dbReference type="ARBA" id="ARBA00016668"/>
    </source>
</evidence>
<dbReference type="GO" id="GO:0005524">
    <property type="term" value="F:ATP binding"/>
    <property type="evidence" value="ECO:0007669"/>
    <property type="project" value="UniProtKB-KW"/>
</dbReference>
<evidence type="ECO:0000256" key="12">
    <source>
        <dbReference type="ARBA" id="ARBA00022741"/>
    </source>
</evidence>
<dbReference type="FunFam" id="3.40.50.300:FF:000482">
    <property type="entry name" value="Multidrug resistance-associated protein member 4"/>
    <property type="match status" value="1"/>
</dbReference>
<evidence type="ECO:0000256" key="11">
    <source>
        <dbReference type="ARBA" id="ARBA00022692"/>
    </source>
</evidence>
<evidence type="ECO:0000256" key="6">
    <source>
        <dbReference type="ARBA" id="ARBA00009726"/>
    </source>
</evidence>
<dbReference type="FunFam" id="1.20.1560.10:FF:000014">
    <property type="entry name" value="Multidrug resistance-associated protein member 4"/>
    <property type="match status" value="1"/>
</dbReference>
<dbReference type="PROSITE" id="PS50929">
    <property type="entry name" value="ABC_TM1F"/>
    <property type="match status" value="2"/>
</dbReference>
<dbReference type="OMA" id="ACAQWFH"/>
<dbReference type="FunFam" id="1.20.1560.10:FF:000026">
    <property type="entry name" value="Multidrug resistance-associated protein lethal(2)03659"/>
    <property type="match status" value="1"/>
</dbReference>
<dbReference type="RefSeq" id="XP_038050230.1">
    <property type="nucleotide sequence ID" value="XM_038194302.1"/>
</dbReference>
<dbReference type="EnsemblMetazoa" id="XM_038194302.1">
    <property type="protein sequence ID" value="XP_038050230.1"/>
    <property type="gene ID" value="LOC119723579"/>
</dbReference>
<dbReference type="EC" id="5.6.1.6" evidence="7"/>
<dbReference type="InterPro" id="IPR017871">
    <property type="entry name" value="ABC_transporter-like_CS"/>
</dbReference>
<feature type="compositionally biased region" description="Basic and acidic residues" evidence="31">
    <location>
        <begin position="506"/>
        <end position="534"/>
    </location>
</feature>
<evidence type="ECO:0000256" key="1">
    <source>
        <dbReference type="ARBA" id="ARBA00004195"/>
    </source>
</evidence>
<evidence type="ECO:0000256" key="4">
    <source>
        <dbReference type="ARBA" id="ARBA00004520"/>
    </source>
</evidence>
<dbReference type="GO" id="GO:0055038">
    <property type="term" value="C:recycling endosome membrane"/>
    <property type="evidence" value="ECO:0007669"/>
    <property type="project" value="UniProtKB-SubCell"/>
</dbReference>
<feature type="compositionally biased region" description="Low complexity" evidence="31">
    <location>
        <begin position="493"/>
        <end position="505"/>
    </location>
</feature>
<evidence type="ECO:0000313" key="35">
    <source>
        <dbReference type="EnsemblMetazoa" id="XP_038050230.1"/>
    </source>
</evidence>
<evidence type="ECO:0000256" key="14">
    <source>
        <dbReference type="ARBA" id="ARBA00022824"/>
    </source>
</evidence>
<keyword evidence="23" id="KW-0407">Ion channel</keyword>
<keyword evidence="36" id="KW-1185">Reference proteome</keyword>
<feature type="transmembrane region" description="Helical" evidence="32">
    <location>
        <begin position="1027"/>
        <end position="1044"/>
    </location>
</feature>
<feature type="domain" description="ABC transporter" evidence="33">
    <location>
        <begin position="574"/>
        <end position="797"/>
    </location>
</feature>
<feature type="domain" description="ABC transmembrane type-1" evidence="34">
    <location>
        <begin position="168"/>
        <end position="416"/>
    </location>
</feature>
<dbReference type="CDD" id="cd18593">
    <property type="entry name" value="ABC_6TM_MRP4_D1_like"/>
    <property type="match status" value="1"/>
</dbReference>
<feature type="transmembrane region" description="Helical" evidence="32">
    <location>
        <begin position="294"/>
        <end position="315"/>
    </location>
</feature>
<evidence type="ECO:0000256" key="9">
    <source>
        <dbReference type="ARBA" id="ARBA00022448"/>
    </source>
</evidence>
<evidence type="ECO:0000256" key="20">
    <source>
        <dbReference type="ARBA" id="ARBA00023180"/>
    </source>
</evidence>
<comment type="catalytic activity">
    <reaction evidence="28">
        <text>ATP + H2O + closed Cl(-) channel = ADP + phosphate + open Cl(-) channel.</text>
        <dbReference type="EC" id="5.6.1.6"/>
    </reaction>
</comment>
<feature type="transmembrane region" description="Helical" evidence="32">
    <location>
        <begin position="869"/>
        <end position="889"/>
    </location>
</feature>
<dbReference type="CDD" id="cd03250">
    <property type="entry name" value="ABCC_MRP_domain1"/>
    <property type="match status" value="1"/>
</dbReference>
<feature type="transmembrane region" description="Helical" evidence="32">
    <location>
        <begin position="195"/>
        <end position="220"/>
    </location>
</feature>
<dbReference type="GO" id="GO:0140359">
    <property type="term" value="F:ABC-type transporter activity"/>
    <property type="evidence" value="ECO:0007669"/>
    <property type="project" value="InterPro"/>
</dbReference>
<keyword evidence="21" id="KW-0868">Chloride</keyword>
<dbReference type="GO" id="GO:0031901">
    <property type="term" value="C:early endosome membrane"/>
    <property type="evidence" value="ECO:0007669"/>
    <property type="project" value="UniProtKB-SubCell"/>
</dbReference>
<keyword evidence="22" id="KW-0413">Isomerase</keyword>
<dbReference type="GO" id="GO:0005260">
    <property type="term" value="F:intracellularly ATP-gated chloride channel activity"/>
    <property type="evidence" value="ECO:0007669"/>
    <property type="project" value="UniProtKB-EC"/>
</dbReference>
<name>A0A913ZGT4_PATMI</name>
<feature type="transmembrane region" description="Helical" evidence="32">
    <location>
        <begin position="375"/>
        <end position="400"/>
    </location>
</feature>
<evidence type="ECO:0000256" key="28">
    <source>
        <dbReference type="ARBA" id="ARBA00034073"/>
    </source>
</evidence>
<evidence type="ECO:0000256" key="29">
    <source>
        <dbReference type="ARBA" id="ARBA00044653"/>
    </source>
</evidence>
<evidence type="ECO:0000256" key="5">
    <source>
        <dbReference type="ARBA" id="ARBA00009118"/>
    </source>
</evidence>
<comment type="catalytic activity">
    <reaction evidence="30">
        <text>ATP + H2O = ADP + phosphate + H(+)</text>
        <dbReference type="Rhea" id="RHEA:13065"/>
        <dbReference type="ChEBI" id="CHEBI:15377"/>
        <dbReference type="ChEBI" id="CHEBI:15378"/>
        <dbReference type="ChEBI" id="CHEBI:30616"/>
        <dbReference type="ChEBI" id="CHEBI:43474"/>
        <dbReference type="ChEBI" id="CHEBI:456216"/>
    </reaction>
    <physiologicalReaction direction="left-to-right" evidence="30">
        <dbReference type="Rhea" id="RHEA:13066"/>
    </physiologicalReaction>
</comment>
<reference evidence="35" key="1">
    <citation type="submission" date="2022-11" db="UniProtKB">
        <authorList>
            <consortium name="EnsemblMetazoa"/>
        </authorList>
    </citation>
    <scope>IDENTIFICATION</scope>
</reference>
<feature type="region of interest" description="Disordered" evidence="31">
    <location>
        <begin position="1"/>
        <end position="71"/>
    </location>
</feature>
<evidence type="ECO:0000256" key="27">
    <source>
        <dbReference type="ARBA" id="ARBA00033163"/>
    </source>
</evidence>
<comment type="catalytic activity">
    <reaction evidence="29">
        <text>hydrogencarbonate(in) = hydrogencarbonate(out)</text>
        <dbReference type="Rhea" id="RHEA:28695"/>
        <dbReference type="ChEBI" id="CHEBI:17544"/>
    </reaction>
</comment>
<evidence type="ECO:0000256" key="16">
    <source>
        <dbReference type="ARBA" id="ARBA00022989"/>
    </source>
</evidence>
<dbReference type="InterPro" id="IPR003593">
    <property type="entry name" value="AAA+_ATPase"/>
</dbReference>
<evidence type="ECO:0000256" key="10">
    <source>
        <dbReference type="ARBA" id="ARBA00022553"/>
    </source>
</evidence>
<accession>A0A913ZGT4</accession>
<dbReference type="PROSITE" id="PS50893">
    <property type="entry name" value="ABC_TRANSPORTER_2"/>
    <property type="match status" value="2"/>
</dbReference>
<evidence type="ECO:0000259" key="34">
    <source>
        <dbReference type="PROSITE" id="PS50929"/>
    </source>
</evidence>
<evidence type="ECO:0000256" key="21">
    <source>
        <dbReference type="ARBA" id="ARBA00023214"/>
    </source>
</evidence>
<feature type="transmembrane region" description="Helical" evidence="32">
    <location>
        <begin position="930"/>
        <end position="953"/>
    </location>
</feature>
<dbReference type="GO" id="GO:0005789">
    <property type="term" value="C:endoplasmic reticulum membrane"/>
    <property type="evidence" value="ECO:0007669"/>
    <property type="project" value="UniProtKB-SubCell"/>
</dbReference>
<feature type="transmembrane region" description="Helical" evidence="32">
    <location>
        <begin position="147"/>
        <end position="165"/>
    </location>
</feature>
<dbReference type="InterPro" id="IPR011527">
    <property type="entry name" value="ABC1_TM_dom"/>
</dbReference>
<evidence type="ECO:0000256" key="32">
    <source>
        <dbReference type="SAM" id="Phobius"/>
    </source>
</evidence>
<comment type="similarity">
    <text evidence="6">Belongs to the ABC transporter superfamily. ABCC family. Conjugate transporter (TC 3.A.1.208) subfamily.</text>
</comment>
<keyword evidence="9" id="KW-0813">Transport</keyword>
<keyword evidence="11 32" id="KW-0812">Transmembrane</keyword>
<protein>
    <recommendedName>
        <fullName evidence="8">Cystic fibrosis transmembrane conductance regulator</fullName>
        <ecNumber evidence="7">5.6.1.6</ecNumber>
    </recommendedName>
    <alternativeName>
        <fullName evidence="25">ATP-binding cassette sub-family C member 7</fullName>
    </alternativeName>
    <alternativeName>
        <fullName evidence="26">Channel conductance-controlling ATPase</fullName>
    </alternativeName>
    <alternativeName>
        <fullName evidence="27">cAMP-dependent chloride channel</fullName>
    </alternativeName>
</protein>
<evidence type="ECO:0000313" key="36">
    <source>
        <dbReference type="Proteomes" id="UP000887568"/>
    </source>
</evidence>
<dbReference type="CDD" id="cd03244">
    <property type="entry name" value="ABCC_MRP_domain2"/>
    <property type="match status" value="1"/>
</dbReference>
<evidence type="ECO:0000256" key="2">
    <source>
        <dbReference type="ARBA" id="ARBA00004424"/>
    </source>
</evidence>
<evidence type="ECO:0000256" key="3">
    <source>
        <dbReference type="ARBA" id="ARBA00004477"/>
    </source>
</evidence>
<evidence type="ECO:0000256" key="19">
    <source>
        <dbReference type="ARBA" id="ARBA00023173"/>
    </source>
</evidence>
<feature type="domain" description="ABC transporter" evidence="33">
    <location>
        <begin position="1205"/>
        <end position="1438"/>
    </location>
</feature>
<keyword evidence="17" id="KW-0406">Ion transport</keyword>
<evidence type="ECO:0000256" key="23">
    <source>
        <dbReference type="ARBA" id="ARBA00023303"/>
    </source>
</evidence>
<keyword evidence="20" id="KW-0325">Glycoprotein</keyword>
<dbReference type="GO" id="GO:0016324">
    <property type="term" value="C:apical plasma membrane"/>
    <property type="evidence" value="ECO:0007669"/>
    <property type="project" value="UniProtKB-SubCell"/>
</dbReference>
<evidence type="ECO:0000256" key="30">
    <source>
        <dbReference type="ARBA" id="ARBA00048778"/>
    </source>
</evidence>
<dbReference type="InterPro" id="IPR036640">
    <property type="entry name" value="ABC1_TM_sf"/>
</dbReference>
<evidence type="ECO:0000256" key="18">
    <source>
        <dbReference type="ARBA" id="ARBA00023136"/>
    </source>
</evidence>
<dbReference type="InterPro" id="IPR027417">
    <property type="entry name" value="P-loop_NTPase"/>
</dbReference>
<evidence type="ECO:0000256" key="15">
    <source>
        <dbReference type="ARBA" id="ARBA00022840"/>
    </source>
</evidence>
<dbReference type="GeneID" id="119723579"/>